<dbReference type="PRINTS" id="PR00081">
    <property type="entry name" value="GDHRDH"/>
</dbReference>
<organism evidence="6 7">
    <name type="scientific">Fraxinus pennsylvanica</name>
    <dbReference type="NCBI Taxonomy" id="56036"/>
    <lineage>
        <taxon>Eukaryota</taxon>
        <taxon>Viridiplantae</taxon>
        <taxon>Streptophyta</taxon>
        <taxon>Embryophyta</taxon>
        <taxon>Tracheophyta</taxon>
        <taxon>Spermatophyta</taxon>
        <taxon>Magnoliopsida</taxon>
        <taxon>eudicotyledons</taxon>
        <taxon>Gunneridae</taxon>
        <taxon>Pentapetalae</taxon>
        <taxon>asterids</taxon>
        <taxon>lamiids</taxon>
        <taxon>Lamiales</taxon>
        <taxon>Oleaceae</taxon>
        <taxon>Oleeae</taxon>
        <taxon>Fraxinus</taxon>
    </lineage>
</organism>
<evidence type="ECO:0000256" key="5">
    <source>
        <dbReference type="ARBA" id="ARBA00048340"/>
    </source>
</evidence>
<keyword evidence="2" id="KW-0560">Oxidoreductase</keyword>
<dbReference type="PANTHER" id="PTHR43296:SF2">
    <property type="entry name" value="PEROXISOMAL 2,4-DIENOYL-COA REDUCTASE [(3E)-ENOYL-COA-PRODUCING]"/>
    <property type="match status" value="1"/>
</dbReference>
<dbReference type="PANTHER" id="PTHR43296">
    <property type="entry name" value="PEROXISOMAL 2,4-DIENOYL-COA REDUCTASE"/>
    <property type="match status" value="1"/>
</dbReference>
<evidence type="ECO:0000256" key="3">
    <source>
        <dbReference type="ARBA" id="ARBA00026117"/>
    </source>
</evidence>
<dbReference type="Pfam" id="PF13561">
    <property type="entry name" value="adh_short_C2"/>
    <property type="match status" value="1"/>
</dbReference>
<evidence type="ECO:0000256" key="1">
    <source>
        <dbReference type="ARBA" id="ARBA00022857"/>
    </source>
</evidence>
<dbReference type="Proteomes" id="UP000834106">
    <property type="component" value="Chromosome 2"/>
</dbReference>
<evidence type="ECO:0000256" key="2">
    <source>
        <dbReference type="ARBA" id="ARBA00023002"/>
    </source>
</evidence>
<proteinExistence type="predicted"/>
<gene>
    <name evidence="6" type="ORF">FPE_LOCUS3402</name>
</gene>
<name>A0AAD1YRI4_9LAMI</name>
<dbReference type="GO" id="GO:0009062">
    <property type="term" value="P:fatty acid catabolic process"/>
    <property type="evidence" value="ECO:0007669"/>
    <property type="project" value="InterPro"/>
</dbReference>
<sequence length="153" mass="17079">MIFEDLHDFTFFASRNTAAAGDGNSCTIEEWGTDYEIRVNGIAPGPIGDTTGMRKLVPQEINSKARDYMPLYKLGEKWDIAMAALYLASDAGCGDTAWYRDLFFFGAPRTPWSRSAACYGRDLQAAEAVFFFMVVVRYRQWSDGCGEVRAAVI</sequence>
<evidence type="ECO:0000256" key="4">
    <source>
        <dbReference type="ARBA" id="ARBA00048009"/>
    </source>
</evidence>
<evidence type="ECO:0000313" key="7">
    <source>
        <dbReference type="Proteomes" id="UP000834106"/>
    </source>
</evidence>
<dbReference type="InterPro" id="IPR036291">
    <property type="entry name" value="NAD(P)-bd_dom_sf"/>
</dbReference>
<dbReference type="InterPro" id="IPR002347">
    <property type="entry name" value="SDR_fam"/>
</dbReference>
<dbReference type="GO" id="GO:0005777">
    <property type="term" value="C:peroxisome"/>
    <property type="evidence" value="ECO:0007669"/>
    <property type="project" value="TreeGrafter"/>
</dbReference>
<comment type="catalytic activity">
    <reaction evidence="5">
        <text>a (2E,4Z)-dienoyl-CoA + NADPH + H(+) = a 4,5-saturated-(3E)-enoyl-CoA + NADP(+)</text>
        <dbReference type="Rhea" id="RHEA:61892"/>
        <dbReference type="ChEBI" id="CHEBI:15378"/>
        <dbReference type="ChEBI" id="CHEBI:57783"/>
        <dbReference type="ChEBI" id="CHEBI:58349"/>
        <dbReference type="ChEBI" id="CHEBI:85099"/>
        <dbReference type="ChEBI" id="CHEBI:85493"/>
        <dbReference type="EC" id="1.3.1.124"/>
    </reaction>
</comment>
<protein>
    <recommendedName>
        <fullName evidence="3">2,4-dienoyl-CoA reductase [(3E)-enoyl-CoA-producing]</fullName>
        <ecNumber evidence="3">1.3.1.124</ecNumber>
    </recommendedName>
</protein>
<keyword evidence="1" id="KW-0521">NADP</keyword>
<dbReference type="SUPFAM" id="SSF51735">
    <property type="entry name" value="NAD(P)-binding Rossmann-fold domains"/>
    <property type="match status" value="1"/>
</dbReference>
<dbReference type="AlphaFoldDB" id="A0AAD1YRI4"/>
<dbReference type="GO" id="GO:0008670">
    <property type="term" value="F:2,4-dienoyl-CoA reductase (NADPH) activity"/>
    <property type="evidence" value="ECO:0007669"/>
    <property type="project" value="InterPro"/>
</dbReference>
<dbReference type="EC" id="1.3.1.124" evidence="3"/>
<dbReference type="EMBL" id="OU503037">
    <property type="protein sequence ID" value="CAI9755972.1"/>
    <property type="molecule type" value="Genomic_DNA"/>
</dbReference>
<reference evidence="6" key="1">
    <citation type="submission" date="2023-05" db="EMBL/GenBank/DDBJ databases">
        <authorList>
            <person name="Huff M."/>
        </authorList>
    </citation>
    <scope>NUCLEOTIDE SEQUENCE</scope>
</reference>
<evidence type="ECO:0000313" key="6">
    <source>
        <dbReference type="EMBL" id="CAI9755972.1"/>
    </source>
</evidence>
<keyword evidence="7" id="KW-1185">Reference proteome</keyword>
<comment type="catalytic activity">
    <reaction evidence="4">
        <text>a (2E,4E)-dienoyl-CoA + NADPH + H(+) = a 4,5-saturated-(3E)-enoyl-CoA + NADP(+)</text>
        <dbReference type="Rhea" id="RHEA:45912"/>
        <dbReference type="ChEBI" id="CHEBI:15378"/>
        <dbReference type="ChEBI" id="CHEBI:57783"/>
        <dbReference type="ChEBI" id="CHEBI:58349"/>
        <dbReference type="ChEBI" id="CHEBI:85101"/>
        <dbReference type="ChEBI" id="CHEBI:85493"/>
        <dbReference type="EC" id="1.3.1.124"/>
    </reaction>
</comment>
<dbReference type="InterPro" id="IPR045017">
    <property type="entry name" value="DECR2-like"/>
</dbReference>
<accession>A0AAD1YRI4</accession>
<dbReference type="Gene3D" id="3.40.50.720">
    <property type="entry name" value="NAD(P)-binding Rossmann-like Domain"/>
    <property type="match status" value="1"/>
</dbReference>